<accession>A0A837RC93</accession>
<evidence type="ECO:0000313" key="3">
    <source>
        <dbReference type="Proteomes" id="UP000051020"/>
    </source>
</evidence>
<dbReference type="SUPFAM" id="SSF49785">
    <property type="entry name" value="Galactose-binding domain-like"/>
    <property type="match status" value="1"/>
</dbReference>
<name>A0A837RC93_LACPE</name>
<dbReference type="PROSITE" id="PS50096">
    <property type="entry name" value="IQ"/>
    <property type="match status" value="1"/>
</dbReference>
<sequence>MDCVVTPLKTLMGFSVHLNVQLKFYNLPFLNAGQVYTISIWAHSLGTSEQPVSWTLWLNWDKDHTYQGVSITRTTSPYWRHYSATFTATVGGQVNNVRIIPYFGTGAAANVGGSVYLLKPKLERGSRATDFSVNPADNATVDAVSSISQTVASIQTTVRGKVDNHTYQSKMTQLDSQITSVVGQVNTLGQRNLIANSQFQYDKFDGSTWTSDKASNWYSSDYAWSWWNGYQGICCNIPISNPVNTNLWNSIVSKKIYVPDPATVYSASAIFNVDKIGASTQLVLDWYDKSMKRIGYATKGVTVFHKQTLVKIENQTPPAGTAYVALQVDVHGGGHLAVIAPMLVNAASVGSYVPDNASWTEFQQTASDINLKVSKDGVINAINVSPEGTSIYGNKLHITAATYIDNATIKDAMIANLSANKLTAGSINAAKINVYNLNGSNIVAHSITADKLIAGSMLIAMNSTLQTLKIGTDGLYTTDRSGKAIGKIHTNNSVQHPNDWGLDFDLNSDGKFMSWGAQNEGDPNGNYGIKFGWTRNSSARDFGMPWGGFWFNDNVMLHKNLRFDGGGIDVKDAYQLMKFAWIGMNGIKYPFFGSSNLKAGWLFGSHETYLVRNGGIINASKVLGALNGQKLIVPTKIRSNGTIAVYTTYHL</sequence>
<feature type="domain" description="Gp58-like" evidence="1">
    <location>
        <begin position="365"/>
        <end position="450"/>
    </location>
</feature>
<dbReference type="EMBL" id="AZCU01000003">
    <property type="protein sequence ID" value="KRK26288.1"/>
    <property type="molecule type" value="Genomic_DNA"/>
</dbReference>
<protein>
    <submittedName>
        <fullName evidence="2">Prophage protein</fullName>
    </submittedName>
</protein>
<reference evidence="2 3" key="1">
    <citation type="journal article" date="2015" name="Genome Announc.">
        <title>Expanding the biotechnology potential of lactobacilli through comparative genomics of 213 strains and associated genera.</title>
        <authorList>
            <person name="Sun Z."/>
            <person name="Harris H.M."/>
            <person name="McCann A."/>
            <person name="Guo C."/>
            <person name="Argimon S."/>
            <person name="Zhang W."/>
            <person name="Yang X."/>
            <person name="Jeffery I.B."/>
            <person name="Cooney J.C."/>
            <person name="Kagawa T.F."/>
            <person name="Liu W."/>
            <person name="Song Y."/>
            <person name="Salvetti E."/>
            <person name="Wrobel A."/>
            <person name="Rasinkangas P."/>
            <person name="Parkhill J."/>
            <person name="Rea M.C."/>
            <person name="O'Sullivan O."/>
            <person name="Ritari J."/>
            <person name="Douillard F.P."/>
            <person name="Paul Ross R."/>
            <person name="Yang R."/>
            <person name="Briner A.E."/>
            <person name="Felis G.E."/>
            <person name="de Vos W.M."/>
            <person name="Barrangou R."/>
            <person name="Klaenhammer T.R."/>
            <person name="Caufield P.W."/>
            <person name="Cui Y."/>
            <person name="Zhang H."/>
            <person name="O'Toole P.W."/>
        </authorList>
    </citation>
    <scope>NUCLEOTIDE SEQUENCE [LARGE SCALE GENOMIC DNA]</scope>
    <source>
        <strain evidence="2 3">DSM 20314</strain>
    </source>
</reference>
<dbReference type="Gene3D" id="2.60.120.260">
    <property type="entry name" value="Galactose-binding domain-like"/>
    <property type="match status" value="1"/>
</dbReference>
<comment type="caution">
    <text evidence="2">The sequence shown here is derived from an EMBL/GenBank/DDBJ whole genome shotgun (WGS) entry which is preliminary data.</text>
</comment>
<dbReference type="InterPro" id="IPR008979">
    <property type="entry name" value="Galactose-bd-like_sf"/>
</dbReference>
<dbReference type="Proteomes" id="UP000051020">
    <property type="component" value="Unassembled WGS sequence"/>
</dbReference>
<dbReference type="InterPro" id="IPR012892">
    <property type="entry name" value="Gp58"/>
</dbReference>
<evidence type="ECO:0000313" key="2">
    <source>
        <dbReference type="EMBL" id="KRK26288.1"/>
    </source>
</evidence>
<dbReference type="Pfam" id="PF07902">
    <property type="entry name" value="Gp58"/>
    <property type="match status" value="1"/>
</dbReference>
<dbReference type="AlphaFoldDB" id="A0A837RC93"/>
<evidence type="ECO:0000259" key="1">
    <source>
        <dbReference type="Pfam" id="PF07902"/>
    </source>
</evidence>
<proteinExistence type="predicted"/>
<organism evidence="2 3">
    <name type="scientific">Lactiplantibacillus pentosus DSM 20314</name>
    <dbReference type="NCBI Taxonomy" id="1423791"/>
    <lineage>
        <taxon>Bacteria</taxon>
        <taxon>Bacillati</taxon>
        <taxon>Bacillota</taxon>
        <taxon>Bacilli</taxon>
        <taxon>Lactobacillales</taxon>
        <taxon>Lactobacillaceae</taxon>
        <taxon>Lactiplantibacillus</taxon>
    </lineage>
</organism>
<gene>
    <name evidence="2" type="ORF">FD24_GL002013</name>
</gene>
<dbReference type="RefSeq" id="WP_056952361.1">
    <property type="nucleotide sequence ID" value="NZ_AZCU01000003.1"/>
</dbReference>